<dbReference type="Proteomes" id="UP000049023">
    <property type="component" value="Unassembled WGS sequence"/>
</dbReference>
<dbReference type="EMBL" id="CNFU01002311">
    <property type="protein sequence ID" value="CKU22296.1"/>
    <property type="molecule type" value="Genomic_DNA"/>
</dbReference>
<organism evidence="1 2">
    <name type="scientific">Mycobacterium tuberculosis</name>
    <dbReference type="NCBI Taxonomy" id="1773"/>
    <lineage>
        <taxon>Bacteria</taxon>
        <taxon>Bacillati</taxon>
        <taxon>Actinomycetota</taxon>
        <taxon>Actinomycetes</taxon>
        <taxon>Mycobacteriales</taxon>
        <taxon>Mycobacteriaceae</taxon>
        <taxon>Mycobacterium</taxon>
        <taxon>Mycobacterium tuberculosis complex</taxon>
    </lineage>
</organism>
<sequence length="57" mass="5664">MMLAPTTLIGVCGSRCPPPIARTSAPTLVGRAASALPTSTVRSPVTANVAGMAENTP</sequence>
<evidence type="ECO:0000313" key="2">
    <source>
        <dbReference type="Proteomes" id="UP000049023"/>
    </source>
</evidence>
<accession>A0A655ATJ6</accession>
<evidence type="ECO:0000313" key="1">
    <source>
        <dbReference type="EMBL" id="CKU22296.1"/>
    </source>
</evidence>
<protein>
    <submittedName>
        <fullName evidence="1">Uncharacterized protein</fullName>
    </submittedName>
</protein>
<proteinExistence type="predicted"/>
<name>A0A655ATJ6_MYCTX</name>
<reference evidence="1 2" key="1">
    <citation type="submission" date="2015-03" db="EMBL/GenBank/DDBJ databases">
        <authorList>
            <consortium name="Pathogen Informatics"/>
        </authorList>
    </citation>
    <scope>NUCLEOTIDE SEQUENCE [LARGE SCALE GENOMIC DNA]</scope>
    <source>
        <strain evidence="1 2">Bir 187</strain>
    </source>
</reference>
<dbReference type="AlphaFoldDB" id="A0A655ATJ6"/>
<gene>
    <name evidence="1" type="ORF">ERS027661_04964</name>
</gene>